<feature type="region of interest" description="Disordered" evidence="1">
    <location>
        <begin position="1"/>
        <end position="198"/>
    </location>
</feature>
<dbReference type="RefSeq" id="XP_022581420.1">
    <property type="nucleotide sequence ID" value="XM_022727228.1"/>
</dbReference>
<dbReference type="GeneID" id="34613692"/>
<dbReference type="Proteomes" id="UP000184188">
    <property type="component" value="Unassembled WGS sequence"/>
</dbReference>
<dbReference type="STRING" id="1073090.A0A1L9SI54"/>
<feature type="compositionally biased region" description="Polar residues" evidence="1">
    <location>
        <begin position="152"/>
        <end position="163"/>
    </location>
</feature>
<dbReference type="OrthoDB" id="3600083at2759"/>
<dbReference type="VEuPathDB" id="FungiDB:ASPZODRAFT_1849428"/>
<gene>
    <name evidence="2" type="ORF">ASPZODRAFT_1849428</name>
</gene>
<proteinExistence type="predicted"/>
<name>A0A1L9SI54_9EURO</name>
<dbReference type="EMBL" id="KV878341">
    <property type="protein sequence ID" value="OJJ46910.1"/>
    <property type="molecule type" value="Genomic_DNA"/>
</dbReference>
<dbReference type="AlphaFoldDB" id="A0A1L9SI54"/>
<sequence length="221" mass="23547">MTDTGAHPGVRSLLARFENNSQNNTPSPPSRGRSPVDSDNPDSRPLSKVRASFVAVERITSSPSALKKIVPHIGGTGGLQSPLSPTGNNFGGSRKPWDFPPTSNQEAIGGAKKDTTQENLPGSESVSKPQESFELPIRSAAVATPKMEEPTQGKTLSVDQEPSTLHAAKNDSTHKPSSRLSTANHKSPPPSRHPVSSAKLQLVKRELILLVHRLEAPRALA</sequence>
<organism evidence="2 3">
    <name type="scientific">Penicilliopsis zonata CBS 506.65</name>
    <dbReference type="NCBI Taxonomy" id="1073090"/>
    <lineage>
        <taxon>Eukaryota</taxon>
        <taxon>Fungi</taxon>
        <taxon>Dikarya</taxon>
        <taxon>Ascomycota</taxon>
        <taxon>Pezizomycotina</taxon>
        <taxon>Eurotiomycetes</taxon>
        <taxon>Eurotiomycetidae</taxon>
        <taxon>Eurotiales</taxon>
        <taxon>Aspergillaceae</taxon>
        <taxon>Penicilliopsis</taxon>
    </lineage>
</organism>
<keyword evidence="3" id="KW-1185">Reference proteome</keyword>
<accession>A0A1L9SI54</accession>
<feature type="compositionally biased region" description="Polar residues" evidence="1">
    <location>
        <begin position="79"/>
        <end position="88"/>
    </location>
</feature>
<evidence type="ECO:0000256" key="1">
    <source>
        <dbReference type="SAM" id="MobiDB-lite"/>
    </source>
</evidence>
<reference evidence="3" key="1">
    <citation type="journal article" date="2017" name="Genome Biol.">
        <title>Comparative genomics reveals high biological diversity and specific adaptations in the industrially and medically important fungal genus Aspergillus.</title>
        <authorList>
            <person name="de Vries R.P."/>
            <person name="Riley R."/>
            <person name="Wiebenga A."/>
            <person name="Aguilar-Osorio G."/>
            <person name="Amillis S."/>
            <person name="Uchima C.A."/>
            <person name="Anderluh G."/>
            <person name="Asadollahi M."/>
            <person name="Askin M."/>
            <person name="Barry K."/>
            <person name="Battaglia E."/>
            <person name="Bayram O."/>
            <person name="Benocci T."/>
            <person name="Braus-Stromeyer S.A."/>
            <person name="Caldana C."/>
            <person name="Canovas D."/>
            <person name="Cerqueira G.C."/>
            <person name="Chen F."/>
            <person name="Chen W."/>
            <person name="Choi C."/>
            <person name="Clum A."/>
            <person name="Dos Santos R.A."/>
            <person name="Damasio A.R."/>
            <person name="Diallinas G."/>
            <person name="Emri T."/>
            <person name="Fekete E."/>
            <person name="Flipphi M."/>
            <person name="Freyberg S."/>
            <person name="Gallo A."/>
            <person name="Gournas C."/>
            <person name="Habgood R."/>
            <person name="Hainaut M."/>
            <person name="Harispe M.L."/>
            <person name="Henrissat B."/>
            <person name="Hilden K.S."/>
            <person name="Hope R."/>
            <person name="Hossain A."/>
            <person name="Karabika E."/>
            <person name="Karaffa L."/>
            <person name="Karanyi Z."/>
            <person name="Krasevec N."/>
            <person name="Kuo A."/>
            <person name="Kusch H."/>
            <person name="LaButti K."/>
            <person name="Lagendijk E.L."/>
            <person name="Lapidus A."/>
            <person name="Levasseur A."/>
            <person name="Lindquist E."/>
            <person name="Lipzen A."/>
            <person name="Logrieco A.F."/>
            <person name="MacCabe A."/>
            <person name="Maekelae M.R."/>
            <person name="Malavazi I."/>
            <person name="Melin P."/>
            <person name="Meyer V."/>
            <person name="Mielnichuk N."/>
            <person name="Miskei M."/>
            <person name="Molnar A.P."/>
            <person name="Mule G."/>
            <person name="Ngan C.Y."/>
            <person name="Orejas M."/>
            <person name="Orosz E."/>
            <person name="Ouedraogo J.P."/>
            <person name="Overkamp K.M."/>
            <person name="Park H.-S."/>
            <person name="Perrone G."/>
            <person name="Piumi F."/>
            <person name="Punt P.J."/>
            <person name="Ram A.F."/>
            <person name="Ramon A."/>
            <person name="Rauscher S."/>
            <person name="Record E."/>
            <person name="Riano-Pachon D.M."/>
            <person name="Robert V."/>
            <person name="Roehrig J."/>
            <person name="Ruller R."/>
            <person name="Salamov A."/>
            <person name="Salih N.S."/>
            <person name="Samson R.A."/>
            <person name="Sandor E."/>
            <person name="Sanguinetti M."/>
            <person name="Schuetze T."/>
            <person name="Sepcic K."/>
            <person name="Shelest E."/>
            <person name="Sherlock G."/>
            <person name="Sophianopoulou V."/>
            <person name="Squina F.M."/>
            <person name="Sun H."/>
            <person name="Susca A."/>
            <person name="Todd R.B."/>
            <person name="Tsang A."/>
            <person name="Unkles S.E."/>
            <person name="van de Wiele N."/>
            <person name="van Rossen-Uffink D."/>
            <person name="Oliveira J.V."/>
            <person name="Vesth T.C."/>
            <person name="Visser J."/>
            <person name="Yu J.-H."/>
            <person name="Zhou M."/>
            <person name="Andersen M.R."/>
            <person name="Archer D.B."/>
            <person name="Baker S.E."/>
            <person name="Benoit I."/>
            <person name="Brakhage A.A."/>
            <person name="Braus G.H."/>
            <person name="Fischer R."/>
            <person name="Frisvad J.C."/>
            <person name="Goldman G.H."/>
            <person name="Houbraken J."/>
            <person name="Oakley B."/>
            <person name="Pocsi I."/>
            <person name="Scazzocchio C."/>
            <person name="Seiboth B."/>
            <person name="vanKuyk P.A."/>
            <person name="Wortman J."/>
            <person name="Dyer P.S."/>
            <person name="Grigoriev I.V."/>
        </authorList>
    </citation>
    <scope>NUCLEOTIDE SEQUENCE [LARGE SCALE GENOMIC DNA]</scope>
    <source>
        <strain evidence="3">CBS 506.65</strain>
    </source>
</reference>
<protein>
    <submittedName>
        <fullName evidence="2">Uncharacterized protein</fullName>
    </submittedName>
</protein>
<evidence type="ECO:0000313" key="2">
    <source>
        <dbReference type="EMBL" id="OJJ46910.1"/>
    </source>
</evidence>
<evidence type="ECO:0000313" key="3">
    <source>
        <dbReference type="Proteomes" id="UP000184188"/>
    </source>
</evidence>
<feature type="compositionally biased region" description="Polar residues" evidence="1">
    <location>
        <begin position="117"/>
        <end position="130"/>
    </location>
</feature>